<comment type="subcellular location">
    <subcellularLocation>
        <location evidence="2">Endomembrane system</location>
    </subcellularLocation>
    <subcellularLocation>
        <location evidence="1">Membrane</location>
        <topology evidence="1">Single-pass membrane protein</topology>
    </subcellularLocation>
</comment>
<feature type="signal peptide" evidence="9">
    <location>
        <begin position="1"/>
        <end position="23"/>
    </location>
</feature>
<sequence>MINRDFFLSIICLLFTFLQIGKSGFTCRNGQVIPNSNRCDAHRDCKDGSDENFVECYKEICPEYKCSYGGCYREIQRCDGKLDCWDGTDEHPSLCNKIHIQLNSEVKNSSLICTENNLKCQSTSECLDVKYICDGVKDCQDGSDETNANCLISECPSDTFRCAYGGCLAKTKACDGEINCWDKSDEEYDICVQKLGKLVAATLTEARNGTNRTTRMVSGNEIDAHRIFARQSTGCRIPGNLKHLQVKTLFNVLPYKVGAEIAEFTVVRLSCSDNTQLYGSDLNLCINRKWQGPWPDCNSRCHRRIFTRDPSIRSACHYNGDTGDCTHKSTKLFTGTLANVTCAPGYKPKGKTSWQTRACVEHTNATSPVWVLEKKQHRLQCVPECGIIVPGVKEIPWTVSLLTNALTMSNFSFRCVGKIISAYSVLVEKQCIDTVDVMRYAIVTGEHLIAFKNYDESPYKVYLVENIYKGSQNALVGIVEPFIFSPLLRPICLPPIPEWYALSSNSTAYTTSNGIKTNYMINIEDDIREKIKLIHEHNGQKANESSRNSQA</sequence>
<feature type="disulfide bond" evidence="8">
    <location>
        <begin position="162"/>
        <end position="180"/>
    </location>
</feature>
<dbReference type="PROSITE" id="PS01209">
    <property type="entry name" value="LDLRA_1"/>
    <property type="match status" value="2"/>
</dbReference>
<dbReference type="GO" id="GO:0012505">
    <property type="term" value="C:endomembrane system"/>
    <property type="evidence" value="ECO:0007669"/>
    <property type="project" value="UniProtKB-SubCell"/>
</dbReference>
<evidence type="ECO:0000313" key="11">
    <source>
        <dbReference type="Proteomes" id="UP000515162"/>
    </source>
</evidence>
<dbReference type="InterPro" id="IPR002172">
    <property type="entry name" value="LDrepeatLR_classA_rpt"/>
</dbReference>
<dbReference type="RefSeq" id="XP_033166921.1">
    <property type="nucleotide sequence ID" value="XM_033311030.1"/>
</dbReference>
<dbReference type="InterPro" id="IPR050685">
    <property type="entry name" value="LDLR"/>
</dbReference>
<dbReference type="SUPFAM" id="SSF57424">
    <property type="entry name" value="LDL receptor-like module"/>
    <property type="match status" value="4"/>
</dbReference>
<dbReference type="SUPFAM" id="SSF50494">
    <property type="entry name" value="Trypsin-like serine proteases"/>
    <property type="match status" value="1"/>
</dbReference>
<evidence type="ECO:0000313" key="12">
    <source>
        <dbReference type="RefSeq" id="XP_033166921.1"/>
    </source>
</evidence>
<gene>
    <name evidence="12" type="primary">LOC117145394</name>
</gene>
<feature type="disulfide bond" evidence="8">
    <location>
        <begin position="27"/>
        <end position="45"/>
    </location>
</feature>
<dbReference type="InterPro" id="IPR036055">
    <property type="entry name" value="LDL_receptor-like_sf"/>
</dbReference>
<feature type="disulfide bond" evidence="8">
    <location>
        <begin position="155"/>
        <end position="167"/>
    </location>
</feature>
<dbReference type="Gene3D" id="2.40.10.10">
    <property type="entry name" value="Trypsin-like serine proteases"/>
    <property type="match status" value="1"/>
</dbReference>
<evidence type="ECO:0000256" key="3">
    <source>
        <dbReference type="ARBA" id="ARBA00022692"/>
    </source>
</evidence>
<name>A0A6P8KUL5_DROMA</name>
<dbReference type="AlphaFoldDB" id="A0A6P8KUL5"/>
<keyword evidence="4" id="KW-0677">Repeat</keyword>
<reference evidence="12" key="1">
    <citation type="submission" date="2025-08" db="UniProtKB">
        <authorList>
            <consortium name="RefSeq"/>
        </authorList>
    </citation>
    <scope>IDENTIFICATION</scope>
    <source>
        <strain evidence="12">Mau12</strain>
        <tissue evidence="12">Whole Body</tissue>
    </source>
</reference>
<feature type="chain" id="PRO_5028145176" evidence="9">
    <location>
        <begin position="24"/>
        <end position="551"/>
    </location>
</feature>
<dbReference type="Gene3D" id="4.10.400.10">
    <property type="entry name" value="Low-density Lipoprotein Receptor"/>
    <property type="match status" value="4"/>
</dbReference>
<dbReference type="InterPro" id="IPR000436">
    <property type="entry name" value="Sushi_SCR_CCP_dom"/>
</dbReference>
<keyword evidence="9" id="KW-0732">Signal</keyword>
<keyword evidence="6" id="KW-0472">Membrane</keyword>
<dbReference type="PANTHER" id="PTHR24270:SF61">
    <property type="entry name" value="EGF-LIKE DOMAIN-CONTAINING PROTEIN"/>
    <property type="match status" value="1"/>
</dbReference>
<evidence type="ECO:0000256" key="7">
    <source>
        <dbReference type="ARBA" id="ARBA00023157"/>
    </source>
</evidence>
<evidence type="ECO:0000256" key="6">
    <source>
        <dbReference type="ARBA" id="ARBA00023136"/>
    </source>
</evidence>
<dbReference type="SMART" id="SM00032">
    <property type="entry name" value="CCP"/>
    <property type="match status" value="1"/>
</dbReference>
<dbReference type="InterPro" id="IPR035976">
    <property type="entry name" value="Sushi/SCR/CCP_sf"/>
</dbReference>
<evidence type="ECO:0000256" key="2">
    <source>
        <dbReference type="ARBA" id="ARBA00004308"/>
    </source>
</evidence>
<evidence type="ECO:0000256" key="1">
    <source>
        <dbReference type="ARBA" id="ARBA00004167"/>
    </source>
</evidence>
<keyword evidence="5" id="KW-1133">Transmembrane helix</keyword>
<dbReference type="PRINTS" id="PR00261">
    <property type="entry name" value="LDLRECEPTOR"/>
</dbReference>
<evidence type="ECO:0000256" key="8">
    <source>
        <dbReference type="PROSITE-ProRule" id="PRU00124"/>
    </source>
</evidence>
<organism evidence="11 12">
    <name type="scientific">Drosophila mauritiana</name>
    <name type="common">Fruit fly</name>
    <dbReference type="NCBI Taxonomy" id="7226"/>
    <lineage>
        <taxon>Eukaryota</taxon>
        <taxon>Metazoa</taxon>
        <taxon>Ecdysozoa</taxon>
        <taxon>Arthropoda</taxon>
        <taxon>Hexapoda</taxon>
        <taxon>Insecta</taxon>
        <taxon>Pterygota</taxon>
        <taxon>Neoptera</taxon>
        <taxon>Endopterygota</taxon>
        <taxon>Diptera</taxon>
        <taxon>Brachycera</taxon>
        <taxon>Muscomorpha</taxon>
        <taxon>Ephydroidea</taxon>
        <taxon>Drosophilidae</taxon>
        <taxon>Drosophila</taxon>
        <taxon>Sophophora</taxon>
    </lineage>
</organism>
<dbReference type="SMART" id="SM00192">
    <property type="entry name" value="LDLa"/>
    <property type="match status" value="4"/>
</dbReference>
<keyword evidence="7 8" id="KW-1015">Disulfide bond</keyword>
<evidence type="ECO:0000256" key="5">
    <source>
        <dbReference type="ARBA" id="ARBA00022989"/>
    </source>
</evidence>
<keyword evidence="3" id="KW-0812">Transmembrane</keyword>
<dbReference type="InterPro" id="IPR023415">
    <property type="entry name" value="LDLR_class-A_CS"/>
</dbReference>
<dbReference type="GeneID" id="117145394"/>
<dbReference type="SUPFAM" id="SSF57535">
    <property type="entry name" value="Complement control module/SCR domain"/>
    <property type="match status" value="1"/>
</dbReference>
<evidence type="ECO:0000256" key="9">
    <source>
        <dbReference type="SAM" id="SignalP"/>
    </source>
</evidence>
<comment type="caution">
    <text evidence="8">Lacks conserved residue(s) required for the propagation of feature annotation.</text>
</comment>
<dbReference type="Pfam" id="PF00057">
    <property type="entry name" value="Ldl_recept_a"/>
    <property type="match status" value="3"/>
</dbReference>
<dbReference type="PROSITE" id="PS50068">
    <property type="entry name" value="LDLRA_2"/>
    <property type="match status" value="4"/>
</dbReference>
<accession>A0A6P8KUL5</accession>
<dbReference type="PANTHER" id="PTHR24270">
    <property type="entry name" value="LOW-DENSITY LIPOPROTEIN RECEPTOR-RELATED"/>
    <property type="match status" value="1"/>
</dbReference>
<dbReference type="GO" id="GO:0005886">
    <property type="term" value="C:plasma membrane"/>
    <property type="evidence" value="ECO:0007669"/>
    <property type="project" value="TreeGrafter"/>
</dbReference>
<evidence type="ECO:0000256" key="4">
    <source>
        <dbReference type="ARBA" id="ARBA00022737"/>
    </source>
</evidence>
<dbReference type="GO" id="GO:0016192">
    <property type="term" value="P:vesicle-mediated transport"/>
    <property type="evidence" value="ECO:0007669"/>
    <property type="project" value="UniProtKB-ARBA"/>
</dbReference>
<dbReference type="Proteomes" id="UP000515162">
    <property type="component" value="Chromosome 3R"/>
</dbReference>
<proteinExistence type="predicted"/>
<keyword evidence="11" id="KW-1185">Reference proteome</keyword>
<dbReference type="InterPro" id="IPR009003">
    <property type="entry name" value="Peptidase_S1_PA"/>
</dbReference>
<evidence type="ECO:0000259" key="10">
    <source>
        <dbReference type="SMART" id="SM00032"/>
    </source>
</evidence>
<dbReference type="InterPro" id="IPR043504">
    <property type="entry name" value="Peptidase_S1_PA_chymotrypsin"/>
</dbReference>
<feature type="disulfide bond" evidence="8">
    <location>
        <begin position="66"/>
        <end position="84"/>
    </location>
</feature>
<feature type="domain" description="Sushi" evidence="10">
    <location>
        <begin position="235"/>
        <end position="297"/>
    </location>
</feature>
<dbReference type="CDD" id="cd00112">
    <property type="entry name" value="LDLa"/>
    <property type="match status" value="3"/>
</dbReference>
<protein>
    <submittedName>
        <fullName evidence="12">Modular serine protease-like</fullName>
    </submittedName>
</protein>